<evidence type="ECO:0000256" key="1">
    <source>
        <dbReference type="ARBA" id="ARBA00004123"/>
    </source>
</evidence>
<sequence>MASINSGVGGGGGGTAGGAGAGSTFTRAERNARTTALLAKLAEADHSLAQVLDLAAQAIDTLLPSSPSAADGAGGSTDAEIERFETSTTDYFALLNDVQLFLRSAVYHLVHNAKRAPLTPAQTSSAFNALRAATVAKGHSLRPEAITQYQSATPSAPAPTDEKGDATTVEAEDAAKKVEAGKEPIIGLPDDAHLSLGALRIQHQAWSDLAAALEALQ</sequence>
<comment type="function">
    <text evidence="4">Component of the Mediator complex, a coactivator involved in the regulated transcription of nearly all RNA polymerase II-dependent genes. Mediator functions as a bridge to convey information from gene-specific regulatory proteins to the basal RNA polymerase II transcription machinery. Mediator is recruited to promoters by direct interactions with regulatory proteins and serves as a scaffold for the assembly of a functional pre-initiation complex with RNA polymerase II and the general transcription factors.</text>
</comment>
<comment type="subunit">
    <text evidence="4">Component of the Mediator complex.</text>
</comment>
<protein>
    <recommendedName>
        <fullName evidence="4">Mediator of RNA polymerase II transcription subunit 11</fullName>
    </recommendedName>
    <alternativeName>
        <fullName evidence="4">Mediator complex subunit 11</fullName>
    </alternativeName>
</protein>
<name>A0A177TC21_9BASI</name>
<evidence type="ECO:0000313" key="6">
    <source>
        <dbReference type="EMBL" id="KAE8252041.1"/>
    </source>
</evidence>
<dbReference type="Pfam" id="PF10280">
    <property type="entry name" value="Med11"/>
    <property type="match status" value="1"/>
</dbReference>
<evidence type="ECO:0000256" key="3">
    <source>
        <dbReference type="ARBA" id="ARBA00023242"/>
    </source>
</evidence>
<accession>A0A177TC21</accession>
<feature type="region of interest" description="Disordered" evidence="5">
    <location>
        <begin position="1"/>
        <end position="22"/>
    </location>
</feature>
<dbReference type="GO" id="GO:0016592">
    <property type="term" value="C:mediator complex"/>
    <property type="evidence" value="ECO:0007669"/>
    <property type="project" value="InterPro"/>
</dbReference>
<dbReference type="GO" id="GO:0006357">
    <property type="term" value="P:regulation of transcription by RNA polymerase II"/>
    <property type="evidence" value="ECO:0007669"/>
    <property type="project" value="InterPro"/>
</dbReference>
<feature type="compositionally biased region" description="Gly residues" evidence="5">
    <location>
        <begin position="7"/>
        <end position="21"/>
    </location>
</feature>
<evidence type="ECO:0000313" key="7">
    <source>
        <dbReference type="Proteomes" id="UP000077521"/>
    </source>
</evidence>
<gene>
    <name evidence="4" type="primary">MED11</name>
    <name evidence="6" type="ORF">A4X13_0g3733</name>
</gene>
<reference evidence="6" key="2">
    <citation type="journal article" date="2019" name="IMA Fungus">
        <title>Genome sequencing and comparison of five Tilletia species to identify candidate genes for the detection of regulated species infecting wheat.</title>
        <authorList>
            <person name="Nguyen H.D.T."/>
            <person name="Sultana T."/>
            <person name="Kesanakurti P."/>
            <person name="Hambleton S."/>
        </authorList>
    </citation>
    <scope>NUCLEOTIDE SEQUENCE</scope>
    <source>
        <strain evidence="6">DAOMC 236416</strain>
    </source>
</reference>
<dbReference type="AlphaFoldDB" id="A0A177TC21"/>
<evidence type="ECO:0000256" key="2">
    <source>
        <dbReference type="ARBA" id="ARBA00008186"/>
    </source>
</evidence>
<keyword evidence="4" id="KW-0010">Activator</keyword>
<evidence type="ECO:0000256" key="5">
    <source>
        <dbReference type="SAM" id="MobiDB-lite"/>
    </source>
</evidence>
<dbReference type="Proteomes" id="UP000077521">
    <property type="component" value="Unassembled WGS sequence"/>
</dbReference>
<keyword evidence="4" id="KW-0804">Transcription</keyword>
<dbReference type="InterPro" id="IPR019404">
    <property type="entry name" value="Mediator_Med11"/>
</dbReference>
<organism evidence="6 7">
    <name type="scientific">Tilletia indica</name>
    <dbReference type="NCBI Taxonomy" id="43049"/>
    <lineage>
        <taxon>Eukaryota</taxon>
        <taxon>Fungi</taxon>
        <taxon>Dikarya</taxon>
        <taxon>Basidiomycota</taxon>
        <taxon>Ustilaginomycotina</taxon>
        <taxon>Exobasidiomycetes</taxon>
        <taxon>Tilletiales</taxon>
        <taxon>Tilletiaceae</taxon>
        <taxon>Tilletia</taxon>
    </lineage>
</organism>
<dbReference type="Gene3D" id="1.10.287.3490">
    <property type="match status" value="1"/>
</dbReference>
<comment type="similarity">
    <text evidence="2 4">Belongs to the Mediator complex subunit 11 family.</text>
</comment>
<evidence type="ECO:0000256" key="4">
    <source>
        <dbReference type="RuleBase" id="RU364147"/>
    </source>
</evidence>
<reference evidence="6" key="1">
    <citation type="submission" date="2016-04" db="EMBL/GenBank/DDBJ databases">
        <authorList>
            <person name="Nguyen H.D."/>
            <person name="Samba Siva P."/>
            <person name="Cullis J."/>
            <person name="Levesque C.A."/>
            <person name="Hambleton S."/>
        </authorList>
    </citation>
    <scope>NUCLEOTIDE SEQUENCE</scope>
    <source>
        <strain evidence="6">DAOMC 236416</strain>
    </source>
</reference>
<dbReference type="EMBL" id="LWDF02000221">
    <property type="protein sequence ID" value="KAE8252041.1"/>
    <property type="molecule type" value="Genomic_DNA"/>
</dbReference>
<keyword evidence="3 4" id="KW-0539">Nucleus</keyword>
<keyword evidence="4" id="KW-0805">Transcription regulation</keyword>
<comment type="subcellular location">
    <subcellularLocation>
        <location evidence="1 4">Nucleus</location>
    </subcellularLocation>
</comment>
<keyword evidence="7" id="KW-1185">Reference proteome</keyword>
<comment type="caution">
    <text evidence="6">The sequence shown here is derived from an EMBL/GenBank/DDBJ whole genome shotgun (WGS) entry which is preliminary data.</text>
</comment>
<dbReference type="GO" id="GO:0003712">
    <property type="term" value="F:transcription coregulator activity"/>
    <property type="evidence" value="ECO:0007669"/>
    <property type="project" value="InterPro"/>
</dbReference>
<proteinExistence type="inferred from homology"/>